<dbReference type="Proteomes" id="UP000635853">
    <property type="component" value="Unassembled WGS sequence"/>
</dbReference>
<comment type="caution">
    <text evidence="2">The sequence shown here is derived from an EMBL/GenBank/DDBJ whole genome shotgun (WGS) entry which is preliminary data.</text>
</comment>
<dbReference type="EMBL" id="JAESIL010000020">
    <property type="protein sequence ID" value="MBL3577832.1"/>
    <property type="molecule type" value="Genomic_DNA"/>
</dbReference>
<sequence length="137" mass="14954">MVSCVHHIPGRARFKIEALRRDPELARMIEANVGSLEGVSSVEINRYAASIIVHYCPRTSEIERIMGHICDHCPKSADNRQRGPVPQERGATDRLTSVRPPAKVGVALRDAAAKAVVNTLIKRAVEQSLAGLVVGLR</sequence>
<dbReference type="Pfam" id="PF19991">
    <property type="entry name" value="HMA_2"/>
    <property type="match status" value="1"/>
</dbReference>
<name>A0ABS1RDW4_9RHOB</name>
<feature type="region of interest" description="Disordered" evidence="1">
    <location>
        <begin position="76"/>
        <end position="95"/>
    </location>
</feature>
<evidence type="ECO:0000256" key="1">
    <source>
        <dbReference type="SAM" id="MobiDB-lite"/>
    </source>
</evidence>
<organism evidence="2 3">
    <name type="scientific">Rhodovulum visakhapatnamense</name>
    <dbReference type="NCBI Taxonomy" id="364297"/>
    <lineage>
        <taxon>Bacteria</taxon>
        <taxon>Pseudomonadati</taxon>
        <taxon>Pseudomonadota</taxon>
        <taxon>Alphaproteobacteria</taxon>
        <taxon>Rhodobacterales</taxon>
        <taxon>Paracoccaceae</taxon>
        <taxon>Rhodovulum</taxon>
    </lineage>
</organism>
<accession>A0ABS1RDW4</accession>
<protein>
    <recommendedName>
        <fullName evidence="4">Heavy-metal-associated domain-containing protein</fullName>
    </recommendedName>
</protein>
<dbReference type="RefSeq" id="WP_075787719.1">
    <property type="nucleotide sequence ID" value="NZ_JAESIL010000020.1"/>
</dbReference>
<keyword evidence="3" id="KW-1185">Reference proteome</keyword>
<evidence type="ECO:0000313" key="2">
    <source>
        <dbReference type="EMBL" id="MBL3577832.1"/>
    </source>
</evidence>
<evidence type="ECO:0008006" key="4">
    <source>
        <dbReference type="Google" id="ProtNLM"/>
    </source>
</evidence>
<reference evidence="3" key="1">
    <citation type="submission" date="2021-01" db="EMBL/GenBank/DDBJ databases">
        <title>Draft genomes of Rhodovulum sulfidophilum.</title>
        <authorList>
            <person name="Guzman M.S."/>
        </authorList>
    </citation>
    <scope>NUCLEOTIDE SEQUENCE [LARGE SCALE GENOMIC DNA]</scope>
    <source>
        <strain evidence="3">AB19</strain>
    </source>
</reference>
<gene>
    <name evidence="2" type="ORF">JMJ92_06620</name>
</gene>
<proteinExistence type="predicted"/>
<evidence type="ECO:0000313" key="3">
    <source>
        <dbReference type="Proteomes" id="UP000635853"/>
    </source>
</evidence>